<dbReference type="Gene3D" id="1.10.510.10">
    <property type="entry name" value="Transferase(Phosphotransferase) domain 1"/>
    <property type="match status" value="1"/>
</dbReference>
<feature type="compositionally biased region" description="Low complexity" evidence="2">
    <location>
        <begin position="667"/>
        <end position="682"/>
    </location>
</feature>
<dbReference type="CDD" id="cd14133">
    <property type="entry name" value="PKc_DYRK_like"/>
    <property type="match status" value="1"/>
</dbReference>
<dbReference type="PROSITE" id="PS00108">
    <property type="entry name" value="PROTEIN_KINASE_ST"/>
    <property type="match status" value="1"/>
</dbReference>
<dbReference type="GO" id="GO:0004722">
    <property type="term" value="F:protein serine/threonine phosphatase activity"/>
    <property type="evidence" value="ECO:0007669"/>
    <property type="project" value="UniProtKB-EC"/>
</dbReference>
<dbReference type="PANTHER" id="PTHR46422">
    <property type="entry name" value="SERINE/THREONINE-PROTEIN PHOSPHATASE BSL3"/>
    <property type="match status" value="1"/>
</dbReference>
<sequence length="2320" mass="255784">MTPFSGPISSRNIRALVTAATVAVCSGIVGVLYYQRINSVPDEEYPLSGLADDQLRERISEQQEKAKKCGSLVAVPTTEQAVEGGWVRVAENLKWKPKGSSAIKRNPFLPPYEPGLCIGDLAETGHRLLLNKYAVMPGHLLVVTKLYFNQNDSLTWADFKAVHRVLQALGDRAVAFFNHGPESGFSQKHRHIQIIPDVEYPLKAAYKEGAQVGFKYATRPQASIEAVDSALKELGLSWSPNSSFNMLWTLDGPLVVIPRSRDATKDGGVGVNGIGFTGSLFVKSQAQLSVVKQQTILGIGQVPLPRFGHTCTLIGGARVVLFGGATGDTGRYNITDDTYVLDVESNMWKRVDMRKDSSAPSPRAAHAAVCVDHMQLVVFGGATGGGSLSNDDLYHNFHSSDRHGKARLRANGSAPGDDEERYLEIARYGHTMVFHKPVLIVYGGNNGTETMSDIWILDVDRSPFLWNKVDPVGGGKPAPVPRAYHSADVCREGPATGMMVVFGGRTADNQSLSDAWGLRQHRDGRWDWVEAPTKKGEPPEPRFQHVAVFAHTKFIIVGGRSGDVSRSLATCVYDTEQCEWREIPSVQRFRHATWMLGPLLFTYGGFNHVHPSAPTNDLQLLDIERALGLVLPRTAAPPAAATEAAQQHEEAGPAVGYDAIMADARVPQQPQQPQQPMGAQQQMDYAYQGPRPPSSGRSSSLSPSLREGIEQQHSKGTWGPIGAPALADKVYIASERDSYGHGKNISMLPVGDALGEESKRIRPPGSRPVATPTRTRQLNSDEGSLHHFVIEQLLRPESWQPDVDPNRFILQPSEVRQLCKSVLQLLRKQPMVLKLRAPIKVYGDIHGQFMDLMRLFQRYAAPTDGPGGDIETMDYLFLGDYVDRGSFSLETICLLLALKIEYPNQIHLIRGNHEDPAINSSYGFRDECKRRLRDDVDNEPNCSWAWFNKVFEWMPCGAVIEDRILCIHGGIGGSIDKVEQIAKLERPLVVAQQPMSMIDQQVTDLLWSDPTDSDDIFGVTSNETRDPDGSGHIVKFGPDRVVQFLEENAPLTMIIRAHECVMDGFERFADGRLITLFSATDYCGHHKNAGALLFIRRDLTIVPKLIYPVDRANIGFGAHDTPPPPGAGSDMQHLRRMQPNWDASITSARPPTPPRPSRDLHPPPGSHPCMVVPRSVLLIVLVATKTAAGGVASLLSELRGWRGPPTAELLDSIIRHTRGVAEDESSSNGASSVLLRLGRAVEACFGSQDVDCTNRMGKAYGWELSMQEWVLSTPFGVPAHVHLHTLPVGDWLDALPNVTSDSVWRRMGEKIRIVEKYTPEEQHPVLVVSDSCEAAGMVDPRTQHVLLYEDSGDFDQLHGCPPDTKVVRHDELPDDVADVVALGRAEAAAVDTLLSLEAKVKPGGVFVSCCITTATEASVVAQLLRHRNGGEVYIAPPGVFWWEQTVLRLLTLKGFKALPFRVSVPPTAAAGGVFSALADFVSDQGTLNAMRSAAAREASEGAADLLRRAATLIRDQHGESMKEAFLGGLSVEDRFYENLRLLTHSLSHYHCALATAPSSTAPSTLGAGGQTSSTSSHRPATAPAEGVIMDILASSTVKSDEELNRRLDDLVASTACDVTPTVNRSGSLDVLMGRNRDKVSYPRSPSSGGITLGLLQEGQHSDHYTPRAPRLPGYPDPPPDEWGDWDEYRDDRDPGYRVRDVEEGELMREIAQKERRSAGRSTSHQDYPSSFDRREPSAEAPTGMDDDELLLAHSAAASTIDKDPAASRSSDHSSGTAGDESLVPGLPLGGSEPERPPSPSFGASAVSDIPRERPPSPPRVVDSSAHRGPSEQESRISLRYDAHGRAHEVTVVKAEVTARHDAAMWRRNNLIYGPPRSASRDDFYPLKWHREPSLEAIPTVGSKTMRTPPRAESCTYDVLPLNVVYERNRTGFEETKEFQVVTNMVIAARYRVTGFLGSAAFSKAVQAWDMRLNQHVCMKIIKNDKDFFDQSLDEIKLLSLLQLNAPDGDIDKTRCLRMIDYFYHKEHLIIVTELLRDNLYEFSKLTRVDSPQPLPPVPAFGSPLSTPTAMIPDQAPVSQYFTIGRLQKITHQVLTALEYIHSMGLMHCDLKPENILLQSYTTASVKVIDFGSSCFITDHLATYIQSRCYRAPEVILGLSYDTSIDIWSLGCIVAELWTSTVLFQNDSIQSLLARVIGIIGPFPEHMMRLGKLIPRYFTRDRQIYMEHLPTNGMKEMNISRSASWDNRQHPSPSAAPRVLQILVPKETSLHQRMRTKDEAFLDFITQCLQLDPNLRPTAREALQHPWLTKSRRAAWSSCSA</sequence>
<feature type="region of interest" description="Disordered" evidence="2">
    <location>
        <begin position="756"/>
        <end position="778"/>
    </location>
</feature>
<gene>
    <name evidence="5" type="primary">BSL1_1</name>
    <name evidence="5" type="ORF">FOZ60_009409</name>
</gene>
<dbReference type="Proteomes" id="UP000541610">
    <property type="component" value="Unassembled WGS sequence"/>
</dbReference>
<dbReference type="Pfam" id="PF19327">
    <property type="entry name" value="Ap4A_phos_N"/>
    <property type="match status" value="1"/>
</dbReference>
<dbReference type="EC" id="3.1.3.16" evidence="1"/>
<feature type="region of interest" description="Disordered" evidence="2">
    <location>
        <begin position="1659"/>
        <end position="1746"/>
    </location>
</feature>
<dbReference type="InterPro" id="IPR000719">
    <property type="entry name" value="Prot_kinase_dom"/>
</dbReference>
<dbReference type="InterPro" id="IPR008271">
    <property type="entry name" value="Ser/Thr_kinase_AS"/>
</dbReference>
<feature type="region of interest" description="Disordered" evidence="2">
    <location>
        <begin position="1143"/>
        <end position="1166"/>
    </location>
</feature>
<dbReference type="InterPro" id="IPR004843">
    <property type="entry name" value="Calcineurin-like_PHP"/>
</dbReference>
<dbReference type="GO" id="GO:0005524">
    <property type="term" value="F:ATP binding"/>
    <property type="evidence" value="ECO:0007669"/>
    <property type="project" value="InterPro"/>
</dbReference>
<dbReference type="SUPFAM" id="SSF117281">
    <property type="entry name" value="Kelch motif"/>
    <property type="match status" value="2"/>
</dbReference>
<dbReference type="GO" id="GO:0004672">
    <property type="term" value="F:protein kinase activity"/>
    <property type="evidence" value="ECO:0007669"/>
    <property type="project" value="InterPro"/>
</dbReference>
<keyword evidence="1" id="KW-0378">Hydrolase</keyword>
<dbReference type="InterPro" id="IPR019200">
    <property type="entry name" value="ATP_adenylylTrfase_C"/>
</dbReference>
<feature type="transmembrane region" description="Helical" evidence="3">
    <location>
        <begin position="12"/>
        <end position="34"/>
    </location>
</feature>
<feature type="compositionally biased region" description="Low complexity" evidence="2">
    <location>
        <begin position="694"/>
        <end position="706"/>
    </location>
</feature>
<evidence type="ECO:0000259" key="4">
    <source>
        <dbReference type="PROSITE" id="PS50011"/>
    </source>
</evidence>
<dbReference type="Pfam" id="PF00069">
    <property type="entry name" value="Pkinase"/>
    <property type="match status" value="1"/>
</dbReference>
<dbReference type="SMART" id="SM00156">
    <property type="entry name" value="PP2Ac"/>
    <property type="match status" value="1"/>
</dbReference>
<evidence type="ECO:0000256" key="3">
    <source>
        <dbReference type="SAM" id="Phobius"/>
    </source>
</evidence>
<comment type="caution">
    <text evidence="5">The sequence shown here is derived from an EMBL/GenBank/DDBJ whole genome shotgun (WGS) entry which is preliminary data.</text>
</comment>
<evidence type="ECO:0000256" key="1">
    <source>
        <dbReference type="RuleBase" id="RU004273"/>
    </source>
</evidence>
<dbReference type="GO" id="GO:0003877">
    <property type="term" value="F:ATP:ADP adenylyltransferase activity"/>
    <property type="evidence" value="ECO:0007669"/>
    <property type="project" value="InterPro"/>
</dbReference>
<accession>A0A7J6PCU6</accession>
<feature type="compositionally biased region" description="Polar residues" evidence="2">
    <location>
        <begin position="1719"/>
        <end position="1728"/>
    </location>
</feature>
<dbReference type="InterPro" id="IPR036265">
    <property type="entry name" value="HIT-like_sf"/>
</dbReference>
<name>A0A7J6PCU6_PEROL</name>
<feature type="compositionally biased region" description="Basic and acidic residues" evidence="2">
    <location>
        <begin position="1760"/>
        <end position="1771"/>
    </location>
</feature>
<dbReference type="InterPro" id="IPR011009">
    <property type="entry name" value="Kinase-like_dom_sf"/>
</dbReference>
<dbReference type="Pfam" id="PF00149">
    <property type="entry name" value="Metallophos"/>
    <property type="match status" value="1"/>
</dbReference>
<dbReference type="Pfam" id="PF24681">
    <property type="entry name" value="Kelch_KLHDC2_KLHL20_DRC7"/>
    <property type="match status" value="1"/>
</dbReference>
<feature type="region of interest" description="Disordered" evidence="2">
    <location>
        <begin position="1759"/>
        <end position="1841"/>
    </location>
</feature>
<feature type="compositionally biased region" description="Basic and acidic residues" evidence="2">
    <location>
        <begin position="1689"/>
        <end position="1717"/>
    </location>
</feature>
<feature type="compositionally biased region" description="Acidic residues" evidence="2">
    <location>
        <begin position="1678"/>
        <end position="1688"/>
    </location>
</feature>
<dbReference type="PROSITE" id="PS50011">
    <property type="entry name" value="PROTEIN_KINASE_DOM"/>
    <property type="match status" value="1"/>
</dbReference>
<dbReference type="InterPro" id="IPR045759">
    <property type="entry name" value="Ap4A_phos1/2_N"/>
</dbReference>
<feature type="region of interest" description="Disordered" evidence="2">
    <location>
        <begin position="1557"/>
        <end position="1581"/>
    </location>
</feature>
<dbReference type="SUPFAM" id="SSF54197">
    <property type="entry name" value="HIT-like"/>
    <property type="match status" value="1"/>
</dbReference>
<dbReference type="PANTHER" id="PTHR46422:SF4">
    <property type="entry name" value="SERINE_THREONINE-PROTEIN PHOSPHATASE BSL3"/>
    <property type="match status" value="1"/>
</dbReference>
<comment type="catalytic activity">
    <reaction evidence="1">
        <text>O-phospho-L-threonyl-[protein] + H2O = L-threonyl-[protein] + phosphate</text>
        <dbReference type="Rhea" id="RHEA:47004"/>
        <dbReference type="Rhea" id="RHEA-COMP:11060"/>
        <dbReference type="Rhea" id="RHEA-COMP:11605"/>
        <dbReference type="ChEBI" id="CHEBI:15377"/>
        <dbReference type="ChEBI" id="CHEBI:30013"/>
        <dbReference type="ChEBI" id="CHEBI:43474"/>
        <dbReference type="ChEBI" id="CHEBI:61977"/>
        <dbReference type="EC" id="3.1.3.16"/>
    </reaction>
</comment>
<dbReference type="InterPro" id="IPR029052">
    <property type="entry name" value="Metallo-depent_PP-like"/>
</dbReference>
<evidence type="ECO:0000256" key="2">
    <source>
        <dbReference type="SAM" id="MobiDB-lite"/>
    </source>
</evidence>
<organism evidence="5 6">
    <name type="scientific">Perkinsus olseni</name>
    <name type="common">Perkinsus atlanticus</name>
    <dbReference type="NCBI Taxonomy" id="32597"/>
    <lineage>
        <taxon>Eukaryota</taxon>
        <taxon>Sar</taxon>
        <taxon>Alveolata</taxon>
        <taxon>Perkinsozoa</taxon>
        <taxon>Perkinsea</taxon>
        <taxon>Perkinsida</taxon>
        <taxon>Perkinsidae</taxon>
        <taxon>Perkinsus</taxon>
    </lineage>
</organism>
<dbReference type="Gene3D" id="2.120.10.80">
    <property type="entry name" value="Kelch-type beta propeller"/>
    <property type="match status" value="2"/>
</dbReference>
<evidence type="ECO:0000313" key="6">
    <source>
        <dbReference type="Proteomes" id="UP000541610"/>
    </source>
</evidence>
<dbReference type="OrthoDB" id="309851at2759"/>
<dbReference type="SMART" id="SM00220">
    <property type="entry name" value="S_TKc"/>
    <property type="match status" value="1"/>
</dbReference>
<dbReference type="InterPro" id="IPR043171">
    <property type="entry name" value="Ap4A_phos1/2-like"/>
</dbReference>
<dbReference type="Pfam" id="PF09830">
    <property type="entry name" value="ATP_transf"/>
    <property type="match status" value="1"/>
</dbReference>
<dbReference type="SUPFAM" id="SSF56112">
    <property type="entry name" value="Protein kinase-like (PK-like)"/>
    <property type="match status" value="1"/>
</dbReference>
<feature type="domain" description="Protein kinase" evidence="4">
    <location>
        <begin position="1950"/>
        <end position="2307"/>
    </location>
</feature>
<protein>
    <recommendedName>
        <fullName evidence="1">Serine/threonine-protein phosphatase</fullName>
        <ecNumber evidence="1">3.1.3.16</ecNumber>
    </recommendedName>
</protein>
<feature type="compositionally biased region" description="Low complexity" evidence="2">
    <location>
        <begin position="1780"/>
        <end position="1791"/>
    </location>
</feature>
<dbReference type="EMBL" id="JABANP010000038">
    <property type="protein sequence ID" value="KAF4693969.1"/>
    <property type="molecule type" value="Genomic_DNA"/>
</dbReference>
<dbReference type="InterPro" id="IPR015915">
    <property type="entry name" value="Kelch-typ_b-propeller"/>
</dbReference>
<dbReference type="Gene3D" id="3.30.200.20">
    <property type="entry name" value="Phosphorylase Kinase, domain 1"/>
    <property type="match status" value="1"/>
</dbReference>
<feature type="region of interest" description="Disordered" evidence="2">
    <location>
        <begin position="667"/>
        <end position="721"/>
    </location>
</feature>
<dbReference type="PRINTS" id="PR00114">
    <property type="entry name" value="STPHPHTASE"/>
</dbReference>
<dbReference type="InterPro" id="IPR006186">
    <property type="entry name" value="Ser/Thr-sp_prot-phosphatase"/>
</dbReference>
<reference evidence="5 6" key="1">
    <citation type="submission" date="2020-04" db="EMBL/GenBank/DDBJ databases">
        <title>Perkinsus olseni comparative genomics.</title>
        <authorList>
            <person name="Bogema D.R."/>
        </authorList>
    </citation>
    <scope>NUCLEOTIDE SEQUENCE [LARGE SCALE GENOMIC DNA]</scope>
    <source>
        <strain evidence="5">00978-12</strain>
    </source>
</reference>
<dbReference type="SUPFAM" id="SSF56300">
    <property type="entry name" value="Metallo-dependent phosphatases"/>
    <property type="match status" value="1"/>
</dbReference>
<dbReference type="Gene3D" id="3.30.428.70">
    <property type="match status" value="1"/>
</dbReference>
<evidence type="ECO:0000313" key="5">
    <source>
        <dbReference type="EMBL" id="KAF4693969.1"/>
    </source>
</evidence>
<keyword evidence="3" id="KW-0472">Membrane</keyword>
<feature type="compositionally biased region" description="Basic and acidic residues" evidence="2">
    <location>
        <begin position="1824"/>
        <end position="1841"/>
    </location>
</feature>
<keyword evidence="3" id="KW-0812">Transmembrane</keyword>
<keyword evidence="3" id="KW-1133">Transmembrane helix</keyword>
<dbReference type="Gene3D" id="3.60.21.10">
    <property type="match status" value="1"/>
</dbReference>
<dbReference type="PROSITE" id="PS00125">
    <property type="entry name" value="SER_THR_PHOSPHATASE"/>
    <property type="match status" value="1"/>
</dbReference>
<proteinExistence type="inferred from homology"/>
<comment type="similarity">
    <text evidence="1">Belongs to the PPP phosphatase family.</text>
</comment>